<evidence type="ECO:0000256" key="7">
    <source>
        <dbReference type="ARBA" id="ARBA00022777"/>
    </source>
</evidence>
<feature type="binding site" evidence="12">
    <location>
        <begin position="13"/>
        <end position="15"/>
    </location>
    <ligand>
        <name>substrate</name>
    </ligand>
</feature>
<evidence type="ECO:0000256" key="5">
    <source>
        <dbReference type="ARBA" id="ARBA00022723"/>
    </source>
</evidence>
<keyword evidence="6 12" id="KW-0547">Nucleotide-binding</keyword>
<evidence type="ECO:0000256" key="12">
    <source>
        <dbReference type="HAMAP-Rule" id="MF_01987"/>
    </source>
</evidence>
<comment type="caution">
    <text evidence="12">Lacks conserved residue(s) required for the propagation of feature annotation.</text>
</comment>
<comment type="caution">
    <text evidence="14">The sequence shown here is derived from an EMBL/GenBank/DDBJ whole genome shotgun (WGS) entry which is preliminary data.</text>
</comment>
<feature type="binding site" evidence="12">
    <location>
        <position position="284"/>
    </location>
    <ligand>
        <name>K(+)</name>
        <dbReference type="ChEBI" id="CHEBI:29103"/>
    </ligand>
</feature>
<dbReference type="EMBL" id="BONX01000023">
    <property type="protein sequence ID" value="GIG97080.1"/>
    <property type="molecule type" value="Genomic_DNA"/>
</dbReference>
<keyword evidence="11 12" id="KW-0119">Carbohydrate metabolism</keyword>
<dbReference type="PROSITE" id="PS00584">
    <property type="entry name" value="PFKB_KINASES_2"/>
    <property type="match status" value="1"/>
</dbReference>
<evidence type="ECO:0000256" key="11">
    <source>
        <dbReference type="ARBA" id="ARBA00023277"/>
    </source>
</evidence>
<dbReference type="PANTHER" id="PTHR10584:SF166">
    <property type="entry name" value="RIBOKINASE"/>
    <property type="match status" value="1"/>
</dbReference>
<dbReference type="InterPro" id="IPR029056">
    <property type="entry name" value="Ribokinase-like"/>
</dbReference>
<feature type="binding site" evidence="12">
    <location>
        <position position="140"/>
    </location>
    <ligand>
        <name>substrate</name>
    </ligand>
</feature>
<comment type="function">
    <text evidence="12">Catalyzes the phosphorylation of ribose at O-5 in a reaction requiring ATP and magnesium. The resulting D-ribose-5-phosphate can then be used either for sythesis of nucleotides, histidine, and tryptophan, or as a component of the pentose phosphate pathway.</text>
</comment>
<evidence type="ECO:0000313" key="14">
    <source>
        <dbReference type="EMBL" id="GIG97080.1"/>
    </source>
</evidence>
<reference evidence="14 15" key="1">
    <citation type="submission" date="2021-01" db="EMBL/GenBank/DDBJ databases">
        <title>Whole genome shotgun sequence of Plantactinospora mayteni NBRC 109088.</title>
        <authorList>
            <person name="Komaki H."/>
            <person name="Tamura T."/>
        </authorList>
    </citation>
    <scope>NUCLEOTIDE SEQUENCE [LARGE SCALE GENOMIC DNA]</scope>
    <source>
        <strain evidence="14 15">NBRC 109088</strain>
    </source>
</reference>
<name>A0ABQ4ER41_9ACTN</name>
<evidence type="ECO:0000256" key="8">
    <source>
        <dbReference type="ARBA" id="ARBA00022840"/>
    </source>
</evidence>
<feature type="binding site" evidence="12">
    <location>
        <begin position="244"/>
        <end position="245"/>
    </location>
    <ligand>
        <name>ATP</name>
        <dbReference type="ChEBI" id="CHEBI:30616"/>
    </ligand>
</feature>
<evidence type="ECO:0000256" key="6">
    <source>
        <dbReference type="ARBA" id="ARBA00022741"/>
    </source>
</evidence>
<feature type="binding site" evidence="12">
    <location>
        <position position="278"/>
    </location>
    <ligand>
        <name>K(+)</name>
        <dbReference type="ChEBI" id="CHEBI:29103"/>
    </ligand>
</feature>
<dbReference type="SUPFAM" id="SSF53613">
    <property type="entry name" value="Ribokinase-like"/>
    <property type="match status" value="1"/>
</dbReference>
<comment type="subunit">
    <text evidence="12">Homodimer.</text>
</comment>
<feature type="binding site" evidence="12">
    <location>
        <position position="184"/>
    </location>
    <ligand>
        <name>ATP</name>
        <dbReference type="ChEBI" id="CHEBI:30616"/>
    </ligand>
</feature>
<keyword evidence="8 12" id="KW-0067">ATP-binding</keyword>
<keyword evidence="10 12" id="KW-0630">Potassium</keyword>
<comment type="activity regulation">
    <text evidence="12">Activated by a monovalent cation that binds near, but not in, the active site. The most likely occupant of the site in vivo is potassium. Ion binding induces a conformational change that may alter substrate affinity.</text>
</comment>
<comment type="catalytic activity">
    <reaction evidence="12">
        <text>D-ribose + ATP = D-ribose 5-phosphate + ADP + H(+)</text>
        <dbReference type="Rhea" id="RHEA:13697"/>
        <dbReference type="ChEBI" id="CHEBI:15378"/>
        <dbReference type="ChEBI" id="CHEBI:30616"/>
        <dbReference type="ChEBI" id="CHEBI:47013"/>
        <dbReference type="ChEBI" id="CHEBI:78346"/>
        <dbReference type="ChEBI" id="CHEBI:456216"/>
        <dbReference type="EC" id="2.7.1.15"/>
    </reaction>
</comment>
<feature type="binding site" evidence="12">
    <location>
        <position position="275"/>
    </location>
    <ligand>
        <name>K(+)</name>
        <dbReference type="ChEBI" id="CHEBI:29103"/>
    </ligand>
</feature>
<evidence type="ECO:0000256" key="4">
    <source>
        <dbReference type="ARBA" id="ARBA00022679"/>
    </source>
</evidence>
<dbReference type="Pfam" id="PF00294">
    <property type="entry name" value="PfkB"/>
    <property type="match status" value="1"/>
</dbReference>
<gene>
    <name evidence="14" type="primary">rbsK_2</name>
    <name evidence="12" type="synonym">rbsK</name>
    <name evidence="14" type="ORF">Pma05_36530</name>
</gene>
<protein>
    <recommendedName>
        <fullName evidence="3 12">Ribokinase</fullName>
        <shortName evidence="12">RK</shortName>
        <ecNumber evidence="2 12">2.7.1.15</ecNumber>
    </recommendedName>
</protein>
<feature type="binding site" evidence="12">
    <location>
        <position position="239"/>
    </location>
    <ligand>
        <name>K(+)</name>
        <dbReference type="ChEBI" id="CHEBI:29103"/>
    </ligand>
</feature>
<keyword evidence="7 12" id="KW-0418">Kinase</keyword>
<feature type="binding site" evidence="12">
    <location>
        <position position="280"/>
    </location>
    <ligand>
        <name>K(+)</name>
        <dbReference type="ChEBI" id="CHEBI:29103"/>
    </ligand>
</feature>
<keyword evidence="15" id="KW-1185">Reference proteome</keyword>
<evidence type="ECO:0000256" key="10">
    <source>
        <dbReference type="ARBA" id="ARBA00022958"/>
    </source>
</evidence>
<feature type="binding site" evidence="12">
    <location>
        <begin position="212"/>
        <end position="217"/>
    </location>
    <ligand>
        <name>ATP</name>
        <dbReference type="ChEBI" id="CHEBI:30616"/>
    </ligand>
</feature>
<dbReference type="InterPro" id="IPR011877">
    <property type="entry name" value="Ribokinase"/>
</dbReference>
<evidence type="ECO:0000256" key="3">
    <source>
        <dbReference type="ARBA" id="ARBA00016943"/>
    </source>
</evidence>
<keyword evidence="12" id="KW-0963">Cytoplasm</keyword>
<accession>A0ABQ4ER41</accession>
<feature type="domain" description="Carbohydrate kinase PfkB" evidence="13">
    <location>
        <begin position="5"/>
        <end position="286"/>
    </location>
</feature>
<evidence type="ECO:0000256" key="2">
    <source>
        <dbReference type="ARBA" id="ARBA00012035"/>
    </source>
</evidence>
<comment type="similarity">
    <text evidence="12">Belongs to the carbohydrate kinase PfkB family. Ribokinase subfamily.</text>
</comment>
<comment type="similarity">
    <text evidence="1">Belongs to the carbohydrate kinase pfkB family.</text>
</comment>
<dbReference type="EC" id="2.7.1.15" evidence="2 12"/>
<comment type="pathway">
    <text evidence="12">Carbohydrate metabolism; D-ribose degradation; D-ribose 5-phosphate from beta-D-ribopyranose: step 2/2.</text>
</comment>
<sequence length="308" mass="30781">MSRPRVVVMGSANMDLVVTTDALPKPGETVFGTDFVMVAGGKGANQAIAATRAGADGALLGAIGSDSFGVTLKARISAAGVDTERVRVVYGASGVAVVTVDAEGENTIVVTPAANSAFTGLTEGELTAVREADVLVAQLEIPVGTVAEAARAARSAGTRVVLNAAPAQPVPVELLDSVDLLVVNEAEARAITGCGREDPAALLAVVPRAVLTLGRHGAWYGDRDGTAVHVPAVKVDLVDSTGAGDAFTGALAVAWGEGREPVDAVRWASAAGAACARRLGASVSLPLRAEIDALYVPAGGDAGSVPAS</sequence>
<feature type="active site" description="Proton acceptor" evidence="12">
    <location>
        <position position="245"/>
    </location>
</feature>
<dbReference type="Gene3D" id="3.40.1190.20">
    <property type="match status" value="1"/>
</dbReference>
<comment type="subcellular location">
    <subcellularLocation>
        <location evidence="12">Cytoplasm</location>
    </subcellularLocation>
</comment>
<feature type="binding site" evidence="12">
    <location>
        <position position="245"/>
    </location>
    <ligand>
        <name>substrate</name>
    </ligand>
</feature>
<organism evidence="14 15">
    <name type="scientific">Plantactinospora mayteni</name>
    <dbReference type="NCBI Taxonomy" id="566021"/>
    <lineage>
        <taxon>Bacteria</taxon>
        <taxon>Bacillati</taxon>
        <taxon>Actinomycetota</taxon>
        <taxon>Actinomycetes</taxon>
        <taxon>Micromonosporales</taxon>
        <taxon>Micromonosporaceae</taxon>
        <taxon>Plantactinospora</taxon>
    </lineage>
</organism>
<dbReference type="PANTHER" id="PTHR10584">
    <property type="entry name" value="SUGAR KINASE"/>
    <property type="match status" value="1"/>
</dbReference>
<keyword evidence="4 12" id="KW-0808">Transferase</keyword>
<dbReference type="Proteomes" id="UP000621500">
    <property type="component" value="Unassembled WGS sequence"/>
</dbReference>
<dbReference type="CDD" id="cd01174">
    <property type="entry name" value="ribokinase"/>
    <property type="match status" value="1"/>
</dbReference>
<evidence type="ECO:0000256" key="1">
    <source>
        <dbReference type="ARBA" id="ARBA00005380"/>
    </source>
</evidence>
<keyword evidence="5 12" id="KW-0479">Metal-binding</keyword>
<dbReference type="InterPro" id="IPR002139">
    <property type="entry name" value="Ribo/fructo_kinase"/>
</dbReference>
<dbReference type="PRINTS" id="PR00990">
    <property type="entry name" value="RIBOKINASE"/>
</dbReference>
<dbReference type="RefSeq" id="WP_203858567.1">
    <property type="nucleotide sequence ID" value="NZ_BAAAZQ010000001.1"/>
</dbReference>
<evidence type="ECO:0000313" key="15">
    <source>
        <dbReference type="Proteomes" id="UP000621500"/>
    </source>
</evidence>
<dbReference type="HAMAP" id="MF_01987">
    <property type="entry name" value="Ribokinase"/>
    <property type="match status" value="1"/>
</dbReference>
<evidence type="ECO:0000256" key="9">
    <source>
        <dbReference type="ARBA" id="ARBA00022842"/>
    </source>
</evidence>
<feature type="binding site" evidence="12">
    <location>
        <begin position="41"/>
        <end position="45"/>
    </location>
    <ligand>
        <name>substrate</name>
    </ligand>
</feature>
<proteinExistence type="inferred from homology"/>
<dbReference type="InterPro" id="IPR011611">
    <property type="entry name" value="PfkB_dom"/>
</dbReference>
<keyword evidence="9 12" id="KW-0460">Magnesium</keyword>
<evidence type="ECO:0000259" key="13">
    <source>
        <dbReference type="Pfam" id="PF00294"/>
    </source>
</evidence>
<feature type="binding site" evidence="12">
    <location>
        <position position="241"/>
    </location>
    <ligand>
        <name>K(+)</name>
        <dbReference type="ChEBI" id="CHEBI:29103"/>
    </ligand>
</feature>
<comment type="cofactor">
    <cofactor evidence="12">
        <name>Mg(2+)</name>
        <dbReference type="ChEBI" id="CHEBI:18420"/>
    </cofactor>
    <text evidence="12">Requires a divalent cation, most likely magnesium in vivo, as an electrophilic catalyst to aid phosphoryl group transfer. It is the chelate of the metal and the nucleotide that is the actual substrate.</text>
</comment>
<dbReference type="InterPro" id="IPR002173">
    <property type="entry name" value="Carboh/pur_kinase_PfkB_CS"/>
</dbReference>